<dbReference type="SUPFAM" id="SSF52540">
    <property type="entry name" value="P-loop containing nucleoside triphosphate hydrolases"/>
    <property type="match status" value="1"/>
</dbReference>
<dbReference type="NCBIfam" id="NF005807">
    <property type="entry name" value="PRK07667.1"/>
    <property type="match status" value="1"/>
</dbReference>
<evidence type="ECO:0000313" key="3">
    <source>
        <dbReference type="Proteomes" id="UP001628668"/>
    </source>
</evidence>
<evidence type="ECO:0000313" key="2">
    <source>
        <dbReference type="EMBL" id="MFL8937290.1"/>
    </source>
</evidence>
<proteinExistence type="predicted"/>
<feature type="domain" description="Phosphoribulokinase/uridine kinase" evidence="1">
    <location>
        <begin position="21"/>
        <end position="164"/>
    </location>
</feature>
<comment type="caution">
    <text evidence="2">The sequence shown here is derived from an EMBL/GenBank/DDBJ whole genome shotgun (WGS) entry which is preliminary data.</text>
</comment>
<dbReference type="GO" id="GO:0016301">
    <property type="term" value="F:kinase activity"/>
    <property type="evidence" value="ECO:0007669"/>
    <property type="project" value="UniProtKB-KW"/>
</dbReference>
<keyword evidence="2" id="KW-0808">Transferase</keyword>
<dbReference type="PANTHER" id="PTHR10285">
    <property type="entry name" value="URIDINE KINASE"/>
    <property type="match status" value="1"/>
</dbReference>
<dbReference type="Gene3D" id="3.40.50.300">
    <property type="entry name" value="P-loop containing nucleotide triphosphate hydrolases"/>
    <property type="match status" value="1"/>
</dbReference>
<reference evidence="2 3" key="1">
    <citation type="submission" date="2024-12" db="EMBL/GenBank/DDBJ databases">
        <authorList>
            <person name="Li X."/>
            <person name="Zhang D."/>
        </authorList>
    </citation>
    <scope>NUCLEOTIDE SEQUENCE [LARGE SCALE GENOMIC DNA]</scope>
    <source>
        <strain evidence="2 3">JCM19602</strain>
    </source>
</reference>
<organism evidence="2 3">
    <name type="scientific">Rossellomorea oryzaecorticis</name>
    <dbReference type="NCBI Taxonomy" id="1396505"/>
    <lineage>
        <taxon>Bacteria</taxon>
        <taxon>Bacillati</taxon>
        <taxon>Bacillota</taxon>
        <taxon>Bacilli</taxon>
        <taxon>Bacillales</taxon>
        <taxon>Bacillaceae</taxon>
        <taxon>Rossellomorea</taxon>
    </lineage>
</organism>
<keyword evidence="2" id="KW-0418">Kinase</keyword>
<name>A0ABW8VQX1_9BACI</name>
<dbReference type="Proteomes" id="UP001628668">
    <property type="component" value="Unassembled WGS sequence"/>
</dbReference>
<protein>
    <submittedName>
        <fullName evidence="2">Kinase</fullName>
    </submittedName>
</protein>
<dbReference type="Pfam" id="PF00485">
    <property type="entry name" value="PRK"/>
    <property type="match status" value="1"/>
</dbReference>
<dbReference type="RefSeq" id="WP_411159617.1">
    <property type="nucleotide sequence ID" value="NZ_JBJOSA010000007.1"/>
</dbReference>
<dbReference type="EMBL" id="JBJOSA010000007">
    <property type="protein sequence ID" value="MFL8937290.1"/>
    <property type="molecule type" value="Genomic_DNA"/>
</dbReference>
<accession>A0ABW8VQX1</accession>
<gene>
    <name evidence="2" type="ORF">ACKA06_10865</name>
</gene>
<dbReference type="InterPro" id="IPR027417">
    <property type="entry name" value="P-loop_NTPase"/>
</dbReference>
<dbReference type="InterPro" id="IPR006083">
    <property type="entry name" value="PRK/URK"/>
</dbReference>
<sequence>MELGKLTKTLISQRTIERPLIIGIDGLGGSGKTTLALQLKNELEAASCESVILHIDDYIVEREKRYLTGHEEWYEYYYLQWDVKVIQAELFEKLHSNISLLTLPFYDNSINNILYKKVNVPANGFIIIEGVFLQRKEWRGFFDYMIFLECNQQLRSTRVLGRDVYLGEYQARVKKYQQRYWLAEDYYVKKENPIGHADYIYQNIKD</sequence>
<evidence type="ECO:0000259" key="1">
    <source>
        <dbReference type="Pfam" id="PF00485"/>
    </source>
</evidence>
<keyword evidence="3" id="KW-1185">Reference proteome</keyword>